<sequence>MTSLTVYFNELLQSRGVKDTILINDDATVLKSRSYPYLFPKDKITPKEEPCKFSHSIAVSSSQAPCCPRRKISVDDFSEYSYRSSETKFRMTIDDDSSEEAGGGIDKMLADMMKRRSEQRKAQRISESVPEKKTEIFRLQSADADTVREVVSAVSSPLQHKDDKNLLRTLRQKTSSGQG</sequence>
<keyword evidence="3" id="KW-1185">Reference proteome</keyword>
<dbReference type="EMBL" id="CAKOGP040000779">
    <property type="protein sequence ID" value="CAJ1939081.1"/>
    <property type="molecule type" value="Genomic_DNA"/>
</dbReference>
<feature type="region of interest" description="Disordered" evidence="1">
    <location>
        <begin position="154"/>
        <end position="179"/>
    </location>
</feature>
<dbReference type="AlphaFoldDB" id="A0AAD2CPT2"/>
<reference evidence="2" key="1">
    <citation type="submission" date="2023-08" db="EMBL/GenBank/DDBJ databases">
        <authorList>
            <person name="Audoor S."/>
            <person name="Bilcke G."/>
        </authorList>
    </citation>
    <scope>NUCLEOTIDE SEQUENCE</scope>
</reference>
<evidence type="ECO:0000313" key="3">
    <source>
        <dbReference type="Proteomes" id="UP001295423"/>
    </source>
</evidence>
<protein>
    <submittedName>
        <fullName evidence="2">Uncharacterized protein</fullName>
    </submittedName>
</protein>
<dbReference type="Proteomes" id="UP001295423">
    <property type="component" value="Unassembled WGS sequence"/>
</dbReference>
<gene>
    <name evidence="2" type="ORF">CYCCA115_LOCUS6416</name>
</gene>
<evidence type="ECO:0000313" key="2">
    <source>
        <dbReference type="EMBL" id="CAJ1939081.1"/>
    </source>
</evidence>
<accession>A0AAD2CPT2</accession>
<proteinExistence type="predicted"/>
<evidence type="ECO:0000256" key="1">
    <source>
        <dbReference type="SAM" id="MobiDB-lite"/>
    </source>
</evidence>
<comment type="caution">
    <text evidence="2">The sequence shown here is derived from an EMBL/GenBank/DDBJ whole genome shotgun (WGS) entry which is preliminary data.</text>
</comment>
<organism evidence="2 3">
    <name type="scientific">Cylindrotheca closterium</name>
    <dbReference type="NCBI Taxonomy" id="2856"/>
    <lineage>
        <taxon>Eukaryota</taxon>
        <taxon>Sar</taxon>
        <taxon>Stramenopiles</taxon>
        <taxon>Ochrophyta</taxon>
        <taxon>Bacillariophyta</taxon>
        <taxon>Bacillariophyceae</taxon>
        <taxon>Bacillariophycidae</taxon>
        <taxon>Bacillariales</taxon>
        <taxon>Bacillariaceae</taxon>
        <taxon>Cylindrotheca</taxon>
    </lineage>
</organism>
<name>A0AAD2CPT2_9STRA</name>